<keyword evidence="2" id="KW-1185">Reference proteome</keyword>
<name>A0ACC5Y6Q0_9TELE</name>
<comment type="caution">
    <text evidence="1">The sequence shown here is derived from an EMBL/GenBank/DDBJ whole genome shotgun (WGS) entry which is preliminary data.</text>
</comment>
<proteinExistence type="predicted"/>
<dbReference type="EMBL" id="CM040977">
    <property type="protein sequence ID" value="MCJ8730666.1"/>
    <property type="molecule type" value="Genomic_DNA"/>
</dbReference>
<protein>
    <submittedName>
        <fullName evidence="1">Uncharacterized protein</fullName>
    </submittedName>
</protein>
<accession>A0ACC5Y6Q0</accession>
<dbReference type="Proteomes" id="UP000830395">
    <property type="component" value="Chromosome 3"/>
</dbReference>
<gene>
    <name evidence="1" type="ORF">PDJAM_G00187070</name>
</gene>
<evidence type="ECO:0000313" key="1">
    <source>
        <dbReference type="EMBL" id="MCJ8730666.1"/>
    </source>
</evidence>
<evidence type="ECO:0000313" key="2">
    <source>
        <dbReference type="Proteomes" id="UP000830395"/>
    </source>
</evidence>
<organism evidence="1 2">
    <name type="scientific">Pangasius djambal</name>
    <dbReference type="NCBI Taxonomy" id="1691987"/>
    <lineage>
        <taxon>Eukaryota</taxon>
        <taxon>Metazoa</taxon>
        <taxon>Chordata</taxon>
        <taxon>Craniata</taxon>
        <taxon>Vertebrata</taxon>
        <taxon>Euteleostomi</taxon>
        <taxon>Actinopterygii</taxon>
        <taxon>Neopterygii</taxon>
        <taxon>Teleostei</taxon>
        <taxon>Ostariophysi</taxon>
        <taxon>Siluriformes</taxon>
        <taxon>Pangasiidae</taxon>
        <taxon>Pangasius</taxon>
    </lineage>
</organism>
<reference evidence="1" key="1">
    <citation type="submission" date="2020-02" db="EMBL/GenBank/DDBJ databases">
        <title>Genome sequencing of the panga catfish, Pangasius djambal.</title>
        <authorList>
            <person name="Wen M."/>
            <person name="Zahm M."/>
            <person name="Roques C."/>
            <person name="Cabau C."/>
            <person name="Klopp C."/>
            <person name="Donnadieu C."/>
            <person name="Jouanno E."/>
            <person name="Avarre J.-C."/>
            <person name="Campet M."/>
            <person name="Ha T."/>
            <person name="Dugue R."/>
            <person name="Lampietro C."/>
            <person name="Louis A."/>
            <person name="Herpin A."/>
            <person name="Echchiki A."/>
            <person name="Berthelot C."/>
            <person name="Parey E."/>
            <person name="Roest-Crollius H."/>
            <person name="Braasch I."/>
            <person name="Postlethwait J.H."/>
            <person name="Bobe J."/>
            <person name="Montfort J."/>
            <person name="Bouchez O."/>
            <person name="Begum T."/>
            <person name="Schartl M."/>
            <person name="Gustiano R."/>
            <person name="Guiguen Y."/>
        </authorList>
    </citation>
    <scope>NUCLEOTIDE SEQUENCE</scope>
    <source>
        <strain evidence="1">Pdj_M5554</strain>
    </source>
</reference>
<sequence length="69" mass="7778">MSKARSSGWLNLINTGNAVTQISRRPSVIRNCCVCRRSHRITQDRRKVRGGNTRSQKPRLTVDIVVGLC</sequence>